<name>A0AAF1KEQ0_9HYPH</name>
<sequence length="515" mass="55147">MTFDPKGADVPILEMRGISKTFGSIKALSGVSLTVHRGEVHALMGENGAGKSTLMKILSGAYVPDEGGTVSVASKLVAPGSPRASKEAGIAVIYQELSLAPNLTIAQNIYLGAERASYGFVRRGEQRSRCAAVLERLGLQFSPETLVESLSIGERQMVEIARALSFDPRILVMDEPTTSLTSRETDRLFEVIRDLKRQGIAVIYISHRMEEIYALSDRVTVLRDAKPVGTLDRAQLSPETLVSMMVGRDVSTFYKKTHVVDKSAARIVLAVRSLSDGHKVRDCSLDIREGEVVGLSGLVGSGRTELARLIYGADPFRQGEVSVDGAAASINSPSDGIAAGIAYLTEDRKGLGLFLDMSIRENVNVSVIGRDAHRLGFLNFRTASERSKKAFSEFGIRAAHDGVTVGSLSGGNQQKVLLARLMEAKPKIVILDEPTRGVDVGAKSEIYRLIDALAQNGVAILLISSELPEIIGVSDRVLVMNQGRISGEVRPAADGTISQQEIMAFSTGTAPAVAA</sequence>
<accession>A0AAF1KEQ0</accession>
<keyword evidence="8 12" id="KW-0067">ATP-binding</keyword>
<dbReference type="GO" id="GO:0005524">
    <property type="term" value="F:ATP binding"/>
    <property type="evidence" value="ECO:0007669"/>
    <property type="project" value="UniProtKB-KW"/>
</dbReference>
<evidence type="ECO:0000256" key="5">
    <source>
        <dbReference type="ARBA" id="ARBA00022597"/>
    </source>
</evidence>
<keyword evidence="3" id="KW-0813">Transport</keyword>
<evidence type="ECO:0000256" key="2">
    <source>
        <dbReference type="ARBA" id="ARBA00005417"/>
    </source>
</evidence>
<evidence type="ECO:0000256" key="4">
    <source>
        <dbReference type="ARBA" id="ARBA00022475"/>
    </source>
</evidence>
<dbReference type="PROSITE" id="PS50893">
    <property type="entry name" value="ABC_TRANSPORTER_2"/>
    <property type="match status" value="2"/>
</dbReference>
<dbReference type="KEGG" id="rtu:PR017_24245"/>
<evidence type="ECO:0000256" key="9">
    <source>
        <dbReference type="ARBA" id="ARBA00022967"/>
    </source>
</evidence>
<dbReference type="PANTHER" id="PTHR43790">
    <property type="entry name" value="CARBOHYDRATE TRANSPORT ATP-BINDING PROTEIN MG119-RELATED"/>
    <property type="match status" value="1"/>
</dbReference>
<gene>
    <name evidence="12" type="ORF">PR017_24245</name>
</gene>
<comment type="similarity">
    <text evidence="2">Belongs to the ABC transporter superfamily.</text>
</comment>
<reference evidence="13" key="2">
    <citation type="journal article" date="2023" name="MicrobiologyOpen">
        <title>Genomics of the tumorigenes clade of the family Rhizobiaceae and description of Rhizobium rhododendri sp. nov.</title>
        <authorList>
            <person name="Kuzmanovic N."/>
            <person name="diCenzo G.C."/>
            <person name="Bunk B."/>
            <person name="Sproeer C."/>
            <person name="Fruehling A."/>
            <person name="Neumann-Schaal M."/>
            <person name="Overmann J."/>
            <person name="Smalla K."/>
        </authorList>
    </citation>
    <scope>NUCLEOTIDE SEQUENCE [LARGE SCALE GENOMIC DNA]</scope>
    <source>
        <strain evidence="13">1078</strain>
        <plasmid evidence="13">unnamed1</plasmid>
    </source>
</reference>
<dbReference type="InterPro" id="IPR027417">
    <property type="entry name" value="P-loop_NTPase"/>
</dbReference>
<dbReference type="Pfam" id="PF00005">
    <property type="entry name" value="ABC_tran"/>
    <property type="match status" value="2"/>
</dbReference>
<dbReference type="RefSeq" id="WP_111223054.1">
    <property type="nucleotide sequence ID" value="NZ_CP117258.1"/>
</dbReference>
<proteinExistence type="inferred from homology"/>
<dbReference type="Proteomes" id="UP000249499">
    <property type="component" value="Plasmid unnamed1"/>
</dbReference>
<dbReference type="SUPFAM" id="SSF52540">
    <property type="entry name" value="P-loop containing nucleoside triphosphate hydrolases"/>
    <property type="match status" value="2"/>
</dbReference>
<keyword evidence="4" id="KW-1003">Cell membrane</keyword>
<dbReference type="AlphaFoldDB" id="A0AAF1KEQ0"/>
<dbReference type="PANTHER" id="PTHR43790:SF3">
    <property type="entry name" value="D-ALLOSE IMPORT ATP-BINDING PROTEIN ALSA-RELATED"/>
    <property type="match status" value="1"/>
</dbReference>
<dbReference type="PROSITE" id="PS00211">
    <property type="entry name" value="ABC_TRANSPORTER_1"/>
    <property type="match status" value="1"/>
</dbReference>
<protein>
    <submittedName>
        <fullName evidence="12">Sugar ABC transporter ATP-binding protein</fullName>
    </submittedName>
</protein>
<dbReference type="Gene3D" id="3.40.50.300">
    <property type="entry name" value="P-loop containing nucleotide triphosphate hydrolases"/>
    <property type="match status" value="2"/>
</dbReference>
<feature type="domain" description="ABC transporter" evidence="11">
    <location>
        <begin position="265"/>
        <end position="507"/>
    </location>
</feature>
<dbReference type="FunFam" id="3.40.50.300:FF:000127">
    <property type="entry name" value="Ribose import ATP-binding protein RbsA"/>
    <property type="match status" value="1"/>
</dbReference>
<evidence type="ECO:0000256" key="6">
    <source>
        <dbReference type="ARBA" id="ARBA00022737"/>
    </source>
</evidence>
<dbReference type="GO" id="GO:0016887">
    <property type="term" value="F:ATP hydrolysis activity"/>
    <property type="evidence" value="ECO:0007669"/>
    <property type="project" value="InterPro"/>
</dbReference>
<evidence type="ECO:0000256" key="10">
    <source>
        <dbReference type="ARBA" id="ARBA00023136"/>
    </source>
</evidence>
<dbReference type="SMART" id="SM00382">
    <property type="entry name" value="AAA"/>
    <property type="match status" value="2"/>
</dbReference>
<reference evidence="12 13" key="1">
    <citation type="journal article" date="2018" name="Sci. Rep.">
        <title>Rhizobium tumorigenes sp. nov., a novel plant tumorigenic bacterium isolated from cane gall tumors on thornless blackberry.</title>
        <authorList>
            <person name="Kuzmanovi N."/>
            <person name="Smalla K."/>
            <person name="Gronow S."/>
            <person name="PuBawska J."/>
        </authorList>
    </citation>
    <scope>NUCLEOTIDE SEQUENCE [LARGE SCALE GENOMIC DNA]</scope>
    <source>
        <strain evidence="12 13">1078</strain>
    </source>
</reference>
<keyword evidence="10" id="KW-0472">Membrane</keyword>
<dbReference type="CDD" id="cd03216">
    <property type="entry name" value="ABC_Carb_Monos_I"/>
    <property type="match status" value="1"/>
</dbReference>
<evidence type="ECO:0000256" key="7">
    <source>
        <dbReference type="ARBA" id="ARBA00022741"/>
    </source>
</evidence>
<evidence type="ECO:0000256" key="8">
    <source>
        <dbReference type="ARBA" id="ARBA00022840"/>
    </source>
</evidence>
<organism evidence="12 13">
    <name type="scientific">Rhizobium tumorigenes</name>
    <dbReference type="NCBI Taxonomy" id="2041385"/>
    <lineage>
        <taxon>Bacteria</taxon>
        <taxon>Pseudomonadati</taxon>
        <taxon>Pseudomonadota</taxon>
        <taxon>Alphaproteobacteria</taxon>
        <taxon>Hyphomicrobiales</taxon>
        <taxon>Rhizobiaceae</taxon>
        <taxon>Rhizobium/Agrobacterium group</taxon>
        <taxon>Rhizobium</taxon>
    </lineage>
</organism>
<keyword evidence="12" id="KW-0614">Plasmid</keyword>
<dbReference type="EMBL" id="CP117258">
    <property type="protein sequence ID" value="WFR98806.1"/>
    <property type="molecule type" value="Genomic_DNA"/>
</dbReference>
<keyword evidence="13" id="KW-1185">Reference proteome</keyword>
<evidence type="ECO:0000313" key="12">
    <source>
        <dbReference type="EMBL" id="WFR98806.1"/>
    </source>
</evidence>
<dbReference type="InterPro" id="IPR017871">
    <property type="entry name" value="ABC_transporter-like_CS"/>
</dbReference>
<dbReference type="InterPro" id="IPR050107">
    <property type="entry name" value="ABC_carbohydrate_import_ATPase"/>
</dbReference>
<evidence type="ECO:0000259" key="11">
    <source>
        <dbReference type="PROSITE" id="PS50893"/>
    </source>
</evidence>
<feature type="domain" description="ABC transporter" evidence="11">
    <location>
        <begin position="13"/>
        <end position="249"/>
    </location>
</feature>
<dbReference type="CDD" id="cd03215">
    <property type="entry name" value="ABC_Carb_Monos_II"/>
    <property type="match status" value="1"/>
</dbReference>
<keyword evidence="5" id="KW-0762">Sugar transport</keyword>
<evidence type="ECO:0000256" key="3">
    <source>
        <dbReference type="ARBA" id="ARBA00022448"/>
    </source>
</evidence>
<comment type="subcellular location">
    <subcellularLocation>
        <location evidence="1">Cell membrane</location>
        <topology evidence="1">Peripheral membrane protein</topology>
    </subcellularLocation>
</comment>
<keyword evidence="9" id="KW-1278">Translocase</keyword>
<evidence type="ECO:0000256" key="1">
    <source>
        <dbReference type="ARBA" id="ARBA00004202"/>
    </source>
</evidence>
<dbReference type="GO" id="GO:0005886">
    <property type="term" value="C:plasma membrane"/>
    <property type="evidence" value="ECO:0007669"/>
    <property type="project" value="UniProtKB-SubCell"/>
</dbReference>
<keyword evidence="6" id="KW-0677">Repeat</keyword>
<evidence type="ECO:0000313" key="13">
    <source>
        <dbReference type="Proteomes" id="UP000249499"/>
    </source>
</evidence>
<dbReference type="InterPro" id="IPR003593">
    <property type="entry name" value="AAA+_ATPase"/>
</dbReference>
<geneLocation type="plasmid" evidence="12 13">
    <name>unnamed1</name>
</geneLocation>
<dbReference type="InterPro" id="IPR003439">
    <property type="entry name" value="ABC_transporter-like_ATP-bd"/>
</dbReference>
<keyword evidence="7" id="KW-0547">Nucleotide-binding</keyword>